<proteinExistence type="predicted"/>
<feature type="compositionally biased region" description="Basic residues" evidence="1">
    <location>
        <begin position="24"/>
        <end position="41"/>
    </location>
</feature>
<feature type="compositionally biased region" description="Polar residues" evidence="1">
    <location>
        <begin position="43"/>
        <end position="56"/>
    </location>
</feature>
<keyword evidence="3" id="KW-1185">Reference proteome</keyword>
<feature type="region of interest" description="Disordered" evidence="1">
    <location>
        <begin position="1"/>
        <end position="79"/>
    </location>
</feature>
<evidence type="ECO:0000256" key="1">
    <source>
        <dbReference type="SAM" id="MobiDB-lite"/>
    </source>
</evidence>
<reference evidence="2 3" key="1">
    <citation type="submission" date="2024-01" db="EMBL/GenBank/DDBJ databases">
        <title>A draft genome for the cacao thread blight pathogen Marasmiellus scandens.</title>
        <authorList>
            <person name="Baruah I.K."/>
            <person name="Leung J."/>
            <person name="Bukari Y."/>
            <person name="Amoako-Attah I."/>
            <person name="Meinhardt L.W."/>
            <person name="Bailey B.A."/>
            <person name="Cohen S.P."/>
        </authorList>
    </citation>
    <scope>NUCLEOTIDE SEQUENCE [LARGE SCALE GENOMIC DNA]</scope>
    <source>
        <strain evidence="2 3">GH-19</strain>
    </source>
</reference>
<dbReference type="EMBL" id="JBANRG010000026">
    <property type="protein sequence ID" value="KAK7453381.1"/>
    <property type="molecule type" value="Genomic_DNA"/>
</dbReference>
<sequence>MAKSLSSQSSQPSNSTSTSSSSKDRKKKSKKAQNTGKRKHTNVSENEASDLENQPPATKRSKKDDVKAANTPQEKDIAF</sequence>
<protein>
    <submittedName>
        <fullName evidence="2">Uncharacterized protein</fullName>
    </submittedName>
</protein>
<evidence type="ECO:0000313" key="2">
    <source>
        <dbReference type="EMBL" id="KAK7453381.1"/>
    </source>
</evidence>
<accession>A0ABR1JA87</accession>
<feature type="compositionally biased region" description="Basic and acidic residues" evidence="1">
    <location>
        <begin position="62"/>
        <end position="79"/>
    </location>
</feature>
<comment type="caution">
    <text evidence="2">The sequence shown here is derived from an EMBL/GenBank/DDBJ whole genome shotgun (WGS) entry which is preliminary data.</text>
</comment>
<gene>
    <name evidence="2" type="ORF">VKT23_011645</name>
</gene>
<organism evidence="2 3">
    <name type="scientific">Marasmiellus scandens</name>
    <dbReference type="NCBI Taxonomy" id="2682957"/>
    <lineage>
        <taxon>Eukaryota</taxon>
        <taxon>Fungi</taxon>
        <taxon>Dikarya</taxon>
        <taxon>Basidiomycota</taxon>
        <taxon>Agaricomycotina</taxon>
        <taxon>Agaricomycetes</taxon>
        <taxon>Agaricomycetidae</taxon>
        <taxon>Agaricales</taxon>
        <taxon>Marasmiineae</taxon>
        <taxon>Omphalotaceae</taxon>
        <taxon>Marasmiellus</taxon>
    </lineage>
</organism>
<name>A0ABR1JA87_9AGAR</name>
<dbReference type="Proteomes" id="UP001498398">
    <property type="component" value="Unassembled WGS sequence"/>
</dbReference>
<feature type="compositionally biased region" description="Low complexity" evidence="1">
    <location>
        <begin position="1"/>
        <end position="21"/>
    </location>
</feature>
<evidence type="ECO:0000313" key="3">
    <source>
        <dbReference type="Proteomes" id="UP001498398"/>
    </source>
</evidence>